<dbReference type="SUPFAM" id="SSF51197">
    <property type="entry name" value="Clavaminate synthase-like"/>
    <property type="match status" value="1"/>
</dbReference>
<proteinExistence type="inferred from homology"/>
<comment type="caution">
    <text evidence="9">The sequence shown here is derived from an EMBL/GenBank/DDBJ whole genome shotgun (WGS) entry which is preliminary data.</text>
</comment>
<dbReference type="PANTHER" id="PTHR46030">
    <property type="entry name" value="ALPHA-KETOGLUTARATE-DEPENDENT DIOXYGENASE ALKB HOMOLOG 6"/>
    <property type="match status" value="1"/>
</dbReference>
<keyword evidence="5" id="KW-0560">Oxidoreductase</keyword>
<keyword evidence="7" id="KW-0539">Nucleus</keyword>
<protein>
    <recommendedName>
        <fullName evidence="8">Fe2OG dioxygenase domain-containing protein</fullName>
    </recommendedName>
</protein>
<evidence type="ECO:0000256" key="5">
    <source>
        <dbReference type="ARBA" id="ARBA00023002"/>
    </source>
</evidence>
<dbReference type="Pfam" id="PF13532">
    <property type="entry name" value="2OG-FeII_Oxy_2"/>
    <property type="match status" value="1"/>
</dbReference>
<evidence type="ECO:0000256" key="4">
    <source>
        <dbReference type="ARBA" id="ARBA00022964"/>
    </source>
</evidence>
<feature type="domain" description="Fe2OG dioxygenase" evidence="8">
    <location>
        <begin position="100"/>
        <end position="225"/>
    </location>
</feature>
<reference evidence="9 10" key="1">
    <citation type="submission" date="2022-12" db="EMBL/GenBank/DDBJ databases">
        <title>Genomic features and morphological characterization of a novel Knufia sp. strain isolated from spacecraft assembly facility.</title>
        <authorList>
            <person name="Teixeira M."/>
            <person name="Chander A.M."/>
            <person name="Stajich J.E."/>
            <person name="Venkateswaran K."/>
        </authorList>
    </citation>
    <scope>NUCLEOTIDE SEQUENCE [LARGE SCALE GENOMIC DNA]</scope>
    <source>
        <strain evidence="9 10">FJI-L2-BK-P2</strain>
    </source>
</reference>
<gene>
    <name evidence="9" type="ORF">OHC33_007078</name>
</gene>
<evidence type="ECO:0000259" key="8">
    <source>
        <dbReference type="PROSITE" id="PS51471"/>
    </source>
</evidence>
<dbReference type="EMBL" id="JAKLMC020000018">
    <property type="protein sequence ID" value="KAK5951786.1"/>
    <property type="molecule type" value="Genomic_DNA"/>
</dbReference>
<evidence type="ECO:0000256" key="1">
    <source>
        <dbReference type="ARBA" id="ARBA00004123"/>
    </source>
</evidence>
<dbReference type="GO" id="GO:0005634">
    <property type="term" value="C:nucleus"/>
    <property type="evidence" value="ECO:0007669"/>
    <property type="project" value="UniProtKB-SubCell"/>
</dbReference>
<keyword evidence="6" id="KW-0408">Iron</keyword>
<comment type="subcellular location">
    <subcellularLocation>
        <location evidence="1">Nucleus</location>
    </subcellularLocation>
</comment>
<dbReference type="PROSITE" id="PS51471">
    <property type="entry name" value="FE2OG_OXY"/>
    <property type="match status" value="1"/>
</dbReference>
<keyword evidence="10" id="KW-1185">Reference proteome</keyword>
<dbReference type="GO" id="GO:0046872">
    <property type="term" value="F:metal ion binding"/>
    <property type="evidence" value="ECO:0007669"/>
    <property type="project" value="UniProtKB-KW"/>
</dbReference>
<dbReference type="InterPro" id="IPR032862">
    <property type="entry name" value="ALKBH6"/>
</dbReference>
<comment type="similarity">
    <text evidence="2">Belongs to the alkB family.</text>
</comment>
<dbReference type="Proteomes" id="UP001316803">
    <property type="component" value="Unassembled WGS sequence"/>
</dbReference>
<dbReference type="Gene3D" id="2.60.120.590">
    <property type="entry name" value="Alpha-ketoglutarate-dependent dioxygenase AlkB-like"/>
    <property type="match status" value="1"/>
</dbReference>
<dbReference type="AlphaFoldDB" id="A0AAN8I6F2"/>
<dbReference type="GO" id="GO:0051213">
    <property type="term" value="F:dioxygenase activity"/>
    <property type="evidence" value="ECO:0007669"/>
    <property type="project" value="UniProtKB-KW"/>
</dbReference>
<dbReference type="InterPro" id="IPR037151">
    <property type="entry name" value="AlkB-like_sf"/>
</dbReference>
<evidence type="ECO:0000256" key="6">
    <source>
        <dbReference type="ARBA" id="ARBA00023004"/>
    </source>
</evidence>
<evidence type="ECO:0000256" key="2">
    <source>
        <dbReference type="ARBA" id="ARBA00007879"/>
    </source>
</evidence>
<organism evidence="9 10">
    <name type="scientific">Knufia fluminis</name>
    <dbReference type="NCBI Taxonomy" id="191047"/>
    <lineage>
        <taxon>Eukaryota</taxon>
        <taxon>Fungi</taxon>
        <taxon>Dikarya</taxon>
        <taxon>Ascomycota</taxon>
        <taxon>Pezizomycotina</taxon>
        <taxon>Eurotiomycetes</taxon>
        <taxon>Chaetothyriomycetidae</taxon>
        <taxon>Chaetothyriales</taxon>
        <taxon>Trichomeriaceae</taxon>
        <taxon>Knufia</taxon>
    </lineage>
</organism>
<evidence type="ECO:0000256" key="7">
    <source>
        <dbReference type="ARBA" id="ARBA00023242"/>
    </source>
</evidence>
<keyword evidence="3" id="KW-0479">Metal-binding</keyword>
<dbReference type="InterPro" id="IPR027450">
    <property type="entry name" value="AlkB-like"/>
</dbReference>
<evidence type="ECO:0000313" key="9">
    <source>
        <dbReference type="EMBL" id="KAK5951786.1"/>
    </source>
</evidence>
<accession>A0AAN8I6F2</accession>
<dbReference type="InterPro" id="IPR005123">
    <property type="entry name" value="Oxoglu/Fe-dep_dioxygenase_dom"/>
</dbReference>
<evidence type="ECO:0000256" key="3">
    <source>
        <dbReference type="ARBA" id="ARBA00022723"/>
    </source>
</evidence>
<sequence>MASPALSLEDAQISGLPESGFYVPEFLSPEEEQYILQEISKLPSTRWTILSHRRLLSLPSQLTGAARDTLIAAPMPPFLSKVVLDRLAQTRLFKDSPHGAPNHCLVNEYQPGQGIMPHVDGPAYYPITATVSLASHTVLDIYKKNDQGEREATPTWHILQEPRSLLITTGDMYKDTLHGISEDDEDKDLGPETIVNWNKLGDKTPYEGGTAKRQNRLSLTYRDVLKVAKLGGAMKFMNKR</sequence>
<dbReference type="PANTHER" id="PTHR46030:SF1">
    <property type="entry name" value="ALPHA-KETOGLUTARATE-DEPENDENT DIOXYGENASE ALKB HOMOLOG 6"/>
    <property type="match status" value="1"/>
</dbReference>
<evidence type="ECO:0000313" key="10">
    <source>
        <dbReference type="Proteomes" id="UP001316803"/>
    </source>
</evidence>
<keyword evidence="4" id="KW-0223">Dioxygenase</keyword>
<name>A0AAN8I6F2_9EURO</name>